<evidence type="ECO:0000313" key="5">
    <source>
        <dbReference type="EMBL" id="QCC78477.1"/>
    </source>
</evidence>
<sequence>MDETPRLSRALARPRLLGMALALVAFQQSLVPSLLVRNWYFQGVVSGVAVAVGYGLGAGMTRGVEWGVRRSSWTPPRLSRRTDHRLRLGVLVALVVAVALMSRRAVAQHRWTWERLDHSPSSSWLVHGGTVAVTLAVAAVLVLLALGLGWLRRRVARAGGRVLPRWVAGVVATVLVVWAVTSALNTWVYQRTLDGLNATFTLSDLEVEDGMTPPESSSRSTGPASEVAWEEVGDEGRRFLTRGPSVERLQEFRTDGEAAAVEPVRVYVGRATTPEPDEQAALALEELERFDAFDRSVVLVVVPTGTGWVNEQIVQPVEYLYGGDVATVSVQYSHLPSPLAFLTESHAAGDAGAALVDAVRDRVEQEPADERPLLLVAGESLGSFGGSNAYASLDAMREGADASLWVGPPAMMHLRREAEAERAPGSLQIKPDVGDDLLFANRASDVVGHPRSVFLQQADDAIVWWDWPVLWEEPDWLREPLDPAVNPEMEWYPVTTFLNLAVDMAVSTAFEHDQGHKYGTQPLLAWAAMLQPAGWSPDRVTELRAALAGTGP</sequence>
<dbReference type="OrthoDB" id="4397445at2"/>
<evidence type="ECO:0000259" key="3">
    <source>
        <dbReference type="Pfam" id="PF15420"/>
    </source>
</evidence>
<dbReference type="Proteomes" id="UP000630594">
    <property type="component" value="Unassembled WGS sequence"/>
</dbReference>
<organism evidence="5 6">
    <name type="scientific">Nocardioides daphniae</name>
    <dbReference type="NCBI Taxonomy" id="402297"/>
    <lineage>
        <taxon>Bacteria</taxon>
        <taxon>Bacillati</taxon>
        <taxon>Actinomycetota</taxon>
        <taxon>Actinomycetes</taxon>
        <taxon>Propionibacteriales</taxon>
        <taxon>Nocardioidaceae</taxon>
        <taxon>Nocardioides</taxon>
    </lineage>
</organism>
<evidence type="ECO:0000313" key="4">
    <source>
        <dbReference type="EMBL" id="GGD12105.1"/>
    </source>
</evidence>
<keyword evidence="1" id="KW-0472">Membrane</keyword>
<keyword evidence="1" id="KW-1133">Transmembrane helix</keyword>
<dbReference type="AlphaFoldDB" id="A0A4V1CWU4"/>
<gene>
    <name evidence="5" type="ORF">E2C04_17025</name>
    <name evidence="4" type="ORF">GCM10007231_08790</name>
</gene>
<protein>
    <submittedName>
        <fullName evidence="4">Membrane protein</fullName>
    </submittedName>
</protein>
<reference evidence="5" key="4">
    <citation type="submission" date="2019-03" db="EMBL/GenBank/DDBJ databases">
        <authorList>
            <person name="Huang Y."/>
        </authorList>
    </citation>
    <scope>NUCLEOTIDE SEQUENCE</scope>
    <source>
        <strain evidence="5">JCM 16608</strain>
    </source>
</reference>
<dbReference type="EMBL" id="BMCK01000001">
    <property type="protein sequence ID" value="GGD12105.1"/>
    <property type="molecule type" value="Genomic_DNA"/>
</dbReference>
<feature type="transmembrane region" description="Helical" evidence="1">
    <location>
        <begin position="163"/>
        <end position="184"/>
    </location>
</feature>
<dbReference type="Pfam" id="PF15420">
    <property type="entry name" value="Abhydrolase_9_N"/>
    <property type="match status" value="1"/>
</dbReference>
<keyword evidence="7" id="KW-1185">Reference proteome</keyword>
<dbReference type="InterPro" id="IPR027787">
    <property type="entry name" value="Alpha/beta-hydrolase_catalytic"/>
</dbReference>
<accession>A0A4V1CWU4</accession>
<dbReference type="Proteomes" id="UP000297025">
    <property type="component" value="Chromosome"/>
</dbReference>
<dbReference type="Pfam" id="PF10081">
    <property type="entry name" value="Abhydrolase_9"/>
    <property type="match status" value="1"/>
</dbReference>
<reference evidence="4" key="5">
    <citation type="submission" date="2024-05" db="EMBL/GenBank/DDBJ databases">
        <authorList>
            <person name="Sun Q."/>
            <person name="Sedlacek I."/>
        </authorList>
    </citation>
    <scope>NUCLEOTIDE SEQUENCE</scope>
    <source>
        <strain evidence="4">CCM 7403</strain>
    </source>
</reference>
<reference evidence="5 6" key="1">
    <citation type="journal article" date="2008" name="Int. J. Syst. Evol. Microbiol.">
        <title>Nocardioides daphniae sp. nov., isolated from Daphnia cucullata (Crustacea: Cladocera).</title>
        <authorList>
            <person name="Toth E.M."/>
            <person name="Keki Z."/>
            <person name="Homonnay Z.G."/>
            <person name="Borsodi A.K."/>
            <person name="Marialigeti K."/>
            <person name="Schumann P."/>
        </authorList>
    </citation>
    <scope>NUCLEOTIDE SEQUENCE [LARGE SCALE GENOMIC DNA]</scope>
    <source>
        <strain evidence="5 6">JCM 16608</strain>
    </source>
</reference>
<proteinExistence type="predicted"/>
<dbReference type="EMBL" id="CP038462">
    <property type="protein sequence ID" value="QCC78477.1"/>
    <property type="molecule type" value="Genomic_DNA"/>
</dbReference>
<feature type="transmembrane region" description="Helical" evidence="1">
    <location>
        <begin position="124"/>
        <end position="151"/>
    </location>
</feature>
<feature type="transmembrane region" description="Helical" evidence="1">
    <location>
        <begin position="85"/>
        <end position="104"/>
    </location>
</feature>
<evidence type="ECO:0000313" key="7">
    <source>
        <dbReference type="Proteomes" id="UP000630594"/>
    </source>
</evidence>
<reference evidence="4" key="2">
    <citation type="journal article" date="2014" name="Int. J. Syst. Evol. Microbiol.">
        <title>Complete genome of a new Firmicutes species belonging to the dominant human colonic microbiota ('Ruminococcus bicirculans') reveals two chromosomes and a selective capacity to utilize plant glucans.</title>
        <authorList>
            <consortium name="NISC Comparative Sequencing Program"/>
            <person name="Wegmann U."/>
            <person name="Louis P."/>
            <person name="Goesmann A."/>
            <person name="Henrissat B."/>
            <person name="Duncan S.H."/>
            <person name="Flint H.J."/>
        </authorList>
    </citation>
    <scope>NUCLEOTIDE SEQUENCE</scope>
    <source>
        <strain evidence="4">CCM 7403</strain>
    </source>
</reference>
<feature type="transmembrane region" description="Helical" evidence="1">
    <location>
        <begin position="41"/>
        <end position="64"/>
    </location>
</feature>
<evidence type="ECO:0000313" key="6">
    <source>
        <dbReference type="Proteomes" id="UP000297025"/>
    </source>
</evidence>
<dbReference type="KEGG" id="ndp:E2C04_17025"/>
<feature type="domain" description="Alpha/beta-hydrolase N-terminal" evidence="3">
    <location>
        <begin position="30"/>
        <end position="244"/>
    </location>
</feature>
<name>A0A4V1CWU4_9ACTN</name>
<dbReference type="RefSeq" id="WP_135833514.1">
    <property type="nucleotide sequence ID" value="NZ_BMCK01000001.1"/>
</dbReference>
<keyword evidence="1" id="KW-0812">Transmembrane</keyword>
<feature type="domain" description="Alpha/beta-hydrolase catalytic" evidence="2">
    <location>
        <begin position="264"/>
        <end position="542"/>
    </location>
</feature>
<evidence type="ECO:0000256" key="1">
    <source>
        <dbReference type="SAM" id="Phobius"/>
    </source>
</evidence>
<evidence type="ECO:0000259" key="2">
    <source>
        <dbReference type="Pfam" id="PF10081"/>
    </source>
</evidence>
<reference evidence="7" key="3">
    <citation type="journal article" date="2019" name="Int. J. Syst. Evol. Microbiol.">
        <title>The Global Catalogue of Microorganisms (GCM) 10K type strain sequencing project: providing services to taxonomists for standard genome sequencing and annotation.</title>
        <authorList>
            <consortium name="The Broad Institute Genomics Platform"/>
            <consortium name="The Broad Institute Genome Sequencing Center for Infectious Disease"/>
            <person name="Wu L."/>
            <person name="Ma J."/>
        </authorList>
    </citation>
    <scope>NUCLEOTIDE SEQUENCE [LARGE SCALE GENOMIC DNA]</scope>
    <source>
        <strain evidence="7">CCM 7403</strain>
    </source>
</reference>
<dbReference type="InterPro" id="IPR027788">
    <property type="entry name" value="Alpha/beta-hydrolase_N_dom"/>
</dbReference>